<dbReference type="RefSeq" id="WP_200349223.1">
    <property type="nucleotide sequence ID" value="NZ_BAABHZ010000005.1"/>
</dbReference>
<comment type="caution">
    <text evidence="2">The sequence shown here is derived from an EMBL/GenBank/DDBJ whole genome shotgun (WGS) entry which is preliminary data.</text>
</comment>
<dbReference type="EMBL" id="JAENIK010000002">
    <property type="protein sequence ID" value="MBK1814253.1"/>
    <property type="molecule type" value="Genomic_DNA"/>
</dbReference>
<accession>A0A934V8L9</accession>
<sequence>MKLLLAFSLLTAAISSGGESSLTTTYQPFFGLGYSRITIAPVICHDWYSHSGQATAIPLISAKNVPPTNNPKEAVEDVNIASRCKVYFYTNDIGDLRVPPEMTMDVASFVVPQGNAYPREEIIRACLECLRRCLPERLVDIPLSLKATDADKEWVSKITEEFNSHDRRKVFFSPEK</sequence>
<feature type="signal peptide" evidence="1">
    <location>
        <begin position="1"/>
        <end position="17"/>
    </location>
</feature>
<gene>
    <name evidence="2" type="ORF">JIN84_01350</name>
</gene>
<reference evidence="2" key="1">
    <citation type="submission" date="2021-01" db="EMBL/GenBank/DDBJ databases">
        <title>Modified the classification status of verrucomicrobia.</title>
        <authorList>
            <person name="Feng X."/>
        </authorList>
    </citation>
    <scope>NUCLEOTIDE SEQUENCE</scope>
    <source>
        <strain evidence="2">JCM 18052</strain>
    </source>
</reference>
<name>A0A934V8L9_9BACT</name>
<evidence type="ECO:0000313" key="2">
    <source>
        <dbReference type="EMBL" id="MBK1814253.1"/>
    </source>
</evidence>
<keyword evidence="3" id="KW-1185">Reference proteome</keyword>
<dbReference type="Proteomes" id="UP000600139">
    <property type="component" value="Unassembled WGS sequence"/>
</dbReference>
<evidence type="ECO:0000313" key="3">
    <source>
        <dbReference type="Proteomes" id="UP000600139"/>
    </source>
</evidence>
<feature type="chain" id="PRO_5036744766" evidence="1">
    <location>
        <begin position="18"/>
        <end position="176"/>
    </location>
</feature>
<protein>
    <submittedName>
        <fullName evidence="2">Uncharacterized protein</fullName>
    </submittedName>
</protein>
<organism evidence="2 3">
    <name type="scientific">Luteolibacter yonseiensis</name>
    <dbReference type="NCBI Taxonomy" id="1144680"/>
    <lineage>
        <taxon>Bacteria</taxon>
        <taxon>Pseudomonadati</taxon>
        <taxon>Verrucomicrobiota</taxon>
        <taxon>Verrucomicrobiia</taxon>
        <taxon>Verrucomicrobiales</taxon>
        <taxon>Verrucomicrobiaceae</taxon>
        <taxon>Luteolibacter</taxon>
    </lineage>
</organism>
<proteinExistence type="predicted"/>
<keyword evidence="1" id="KW-0732">Signal</keyword>
<evidence type="ECO:0000256" key="1">
    <source>
        <dbReference type="SAM" id="SignalP"/>
    </source>
</evidence>
<dbReference type="AlphaFoldDB" id="A0A934V8L9"/>